<dbReference type="EMBL" id="FNLF01000002">
    <property type="protein sequence ID" value="SDR03453.1"/>
    <property type="molecule type" value="Genomic_DNA"/>
</dbReference>
<comment type="subcellular location">
    <subcellularLocation>
        <location evidence="1 11">Cell membrane</location>
        <topology evidence="1 11">Multi-pass membrane protein</topology>
    </subcellularLocation>
</comment>
<dbReference type="AlphaFoldDB" id="A0A1H1FQW0"/>
<name>A0A1H1FQW0_9ACTN</name>
<dbReference type="PANTHER" id="PTHR34182:SF1">
    <property type="entry name" value="PROTEIN-EXPORT MEMBRANE PROTEIN SECG"/>
    <property type="match status" value="1"/>
</dbReference>
<accession>A0A1H1FQW0</accession>
<gene>
    <name evidence="12" type="ORF">SAMN04489765_2871</name>
</gene>
<dbReference type="GO" id="GO:0065002">
    <property type="term" value="P:intracellular protein transmembrane transport"/>
    <property type="evidence" value="ECO:0007669"/>
    <property type="project" value="TreeGrafter"/>
</dbReference>
<keyword evidence="13" id="KW-1185">Reference proteome</keyword>
<dbReference type="InterPro" id="IPR004692">
    <property type="entry name" value="SecG"/>
</dbReference>
<evidence type="ECO:0000313" key="13">
    <source>
        <dbReference type="Proteomes" id="UP000183053"/>
    </source>
</evidence>
<keyword evidence="5 11" id="KW-0812">Transmembrane</keyword>
<keyword evidence="3 11" id="KW-0813">Transport</keyword>
<evidence type="ECO:0000256" key="7">
    <source>
        <dbReference type="ARBA" id="ARBA00022989"/>
    </source>
</evidence>
<evidence type="ECO:0000256" key="9">
    <source>
        <dbReference type="ARBA" id="ARBA00023136"/>
    </source>
</evidence>
<reference evidence="13" key="1">
    <citation type="submission" date="2016-10" db="EMBL/GenBank/DDBJ databases">
        <authorList>
            <person name="Varghese N."/>
            <person name="Submissions S."/>
        </authorList>
    </citation>
    <scope>NUCLEOTIDE SEQUENCE [LARGE SCALE GENOMIC DNA]</scope>
    <source>
        <strain evidence="13">DSM 44142</strain>
    </source>
</reference>
<comment type="function">
    <text evidence="10 11">Involved in protein export. Participates in an early event of protein translocation.</text>
</comment>
<dbReference type="PANTHER" id="PTHR34182">
    <property type="entry name" value="PROTEIN-EXPORT MEMBRANE PROTEIN SECG"/>
    <property type="match status" value="1"/>
</dbReference>
<dbReference type="Pfam" id="PF03840">
    <property type="entry name" value="SecG"/>
    <property type="match status" value="1"/>
</dbReference>
<evidence type="ECO:0000256" key="5">
    <source>
        <dbReference type="ARBA" id="ARBA00022692"/>
    </source>
</evidence>
<evidence type="ECO:0000256" key="2">
    <source>
        <dbReference type="ARBA" id="ARBA00008445"/>
    </source>
</evidence>
<sequence length="81" mass="8419">METLQLVLKIAIVVLSVLLVVLVLLHRGKGGGLSSLFGGGVQSSLSGSSVVEKNLDRVTIFVGIIWTVCIVGVTLSIKLSS</sequence>
<comment type="similarity">
    <text evidence="2 11">Belongs to the SecG family.</text>
</comment>
<organism evidence="12 13">
    <name type="scientific">Tsukamurella pulmonis</name>
    <dbReference type="NCBI Taxonomy" id="47312"/>
    <lineage>
        <taxon>Bacteria</taxon>
        <taxon>Bacillati</taxon>
        <taxon>Actinomycetota</taxon>
        <taxon>Actinomycetes</taxon>
        <taxon>Mycobacteriales</taxon>
        <taxon>Tsukamurellaceae</taxon>
        <taxon>Tsukamurella</taxon>
    </lineage>
</organism>
<proteinExistence type="inferred from homology"/>
<evidence type="ECO:0000256" key="3">
    <source>
        <dbReference type="ARBA" id="ARBA00022448"/>
    </source>
</evidence>
<keyword evidence="4 11" id="KW-1003">Cell membrane</keyword>
<keyword evidence="8 11" id="KW-0811">Translocation</keyword>
<dbReference type="STRING" id="47312.SAMN04489765_2871"/>
<feature type="transmembrane region" description="Helical" evidence="11">
    <location>
        <begin position="6"/>
        <end position="25"/>
    </location>
</feature>
<protein>
    <recommendedName>
        <fullName evidence="11">Protein-export membrane protein SecG</fullName>
    </recommendedName>
</protein>
<feature type="transmembrane region" description="Helical" evidence="11">
    <location>
        <begin position="58"/>
        <end position="77"/>
    </location>
</feature>
<keyword evidence="6 11" id="KW-0653">Protein transport</keyword>
<dbReference type="GO" id="GO:0043952">
    <property type="term" value="P:protein transport by the Sec complex"/>
    <property type="evidence" value="ECO:0007669"/>
    <property type="project" value="TreeGrafter"/>
</dbReference>
<keyword evidence="7 11" id="KW-1133">Transmembrane helix</keyword>
<evidence type="ECO:0000256" key="10">
    <source>
        <dbReference type="ARBA" id="ARBA00025182"/>
    </source>
</evidence>
<evidence type="ECO:0000256" key="8">
    <source>
        <dbReference type="ARBA" id="ARBA00023010"/>
    </source>
</evidence>
<dbReference type="GO" id="GO:0009306">
    <property type="term" value="P:protein secretion"/>
    <property type="evidence" value="ECO:0007669"/>
    <property type="project" value="UniProtKB-UniRule"/>
</dbReference>
<dbReference type="NCBIfam" id="TIGR00810">
    <property type="entry name" value="secG"/>
    <property type="match status" value="1"/>
</dbReference>
<evidence type="ECO:0000256" key="6">
    <source>
        <dbReference type="ARBA" id="ARBA00022927"/>
    </source>
</evidence>
<keyword evidence="9 11" id="KW-0472">Membrane</keyword>
<evidence type="ECO:0000256" key="11">
    <source>
        <dbReference type="RuleBase" id="RU365087"/>
    </source>
</evidence>
<dbReference type="Proteomes" id="UP000183053">
    <property type="component" value="Unassembled WGS sequence"/>
</dbReference>
<evidence type="ECO:0000313" key="12">
    <source>
        <dbReference type="EMBL" id="SDR03453.1"/>
    </source>
</evidence>
<evidence type="ECO:0000256" key="4">
    <source>
        <dbReference type="ARBA" id="ARBA00022475"/>
    </source>
</evidence>
<dbReference type="PRINTS" id="PR01651">
    <property type="entry name" value="SECGEXPORT"/>
</dbReference>
<dbReference type="GO" id="GO:0015450">
    <property type="term" value="F:protein-transporting ATPase activity"/>
    <property type="evidence" value="ECO:0007669"/>
    <property type="project" value="UniProtKB-UniRule"/>
</dbReference>
<dbReference type="GO" id="GO:0005886">
    <property type="term" value="C:plasma membrane"/>
    <property type="evidence" value="ECO:0007669"/>
    <property type="project" value="UniProtKB-SubCell"/>
</dbReference>
<evidence type="ECO:0000256" key="1">
    <source>
        <dbReference type="ARBA" id="ARBA00004651"/>
    </source>
</evidence>